<keyword evidence="8" id="KW-1185">Reference proteome</keyword>
<comment type="similarity">
    <text evidence="2 6">Belongs to the 4-toluene sulfonate uptake permease (TSUP) (TC 2.A.102) family.</text>
</comment>
<keyword evidence="4 6" id="KW-1133">Transmembrane helix</keyword>
<evidence type="ECO:0000256" key="6">
    <source>
        <dbReference type="RuleBase" id="RU363041"/>
    </source>
</evidence>
<evidence type="ECO:0000256" key="5">
    <source>
        <dbReference type="ARBA" id="ARBA00023136"/>
    </source>
</evidence>
<feature type="transmembrane region" description="Helical" evidence="6">
    <location>
        <begin position="52"/>
        <end position="69"/>
    </location>
</feature>
<feature type="transmembrane region" description="Helical" evidence="6">
    <location>
        <begin position="237"/>
        <end position="255"/>
    </location>
</feature>
<dbReference type="EMBL" id="JBHRZT010000072">
    <property type="protein sequence ID" value="MFC3886220.1"/>
    <property type="molecule type" value="Genomic_DNA"/>
</dbReference>
<evidence type="ECO:0000313" key="8">
    <source>
        <dbReference type="Proteomes" id="UP001595752"/>
    </source>
</evidence>
<evidence type="ECO:0000256" key="4">
    <source>
        <dbReference type="ARBA" id="ARBA00022989"/>
    </source>
</evidence>
<keyword evidence="5 6" id="KW-0472">Membrane</keyword>
<dbReference type="InterPro" id="IPR002781">
    <property type="entry name" value="TM_pro_TauE-like"/>
</dbReference>
<feature type="transmembrane region" description="Helical" evidence="6">
    <location>
        <begin position="146"/>
        <end position="175"/>
    </location>
</feature>
<dbReference type="RefSeq" id="WP_377918591.1">
    <property type="nucleotide sequence ID" value="NZ_JBHRZT010000072.1"/>
</dbReference>
<dbReference type="PANTHER" id="PTHR43701">
    <property type="entry name" value="MEMBRANE TRANSPORTER PROTEIN MJ0441-RELATED"/>
    <property type="match status" value="1"/>
</dbReference>
<sequence length="259" mass="27120">MTLSFLLTVFSLGFISSFLSGMLGIGGSIVLYPLLLFVPPVLGFSGFEAHDVTGIGAIQALVSSITGVLAYRQAGFLHKPLILYMGISVLLGGIIGSSISSIFSEWTINVMYALLATTATVMMFLPKKGTENVSLDKLKFSTFTAVNLAFLLGIGAGIVGAGGAFLLVPIMLVILKIPTRVTIASSLAITFLSSIGTTMGKVATGQVLWAPALLIVLASILASPLGATIGKKTNTKSLQMILASLIMATSIKIWFDIFH</sequence>
<keyword evidence="6" id="KW-1003">Cell membrane</keyword>
<feature type="transmembrane region" description="Helical" evidence="6">
    <location>
        <begin position="81"/>
        <end position="100"/>
    </location>
</feature>
<protein>
    <recommendedName>
        <fullName evidence="6">Probable membrane transporter protein</fullName>
    </recommendedName>
</protein>
<evidence type="ECO:0000256" key="1">
    <source>
        <dbReference type="ARBA" id="ARBA00004141"/>
    </source>
</evidence>
<feature type="transmembrane region" description="Helical" evidence="6">
    <location>
        <begin position="181"/>
        <end position="200"/>
    </location>
</feature>
<dbReference type="InterPro" id="IPR051598">
    <property type="entry name" value="TSUP/Inactive_protease-like"/>
</dbReference>
<comment type="subcellular location">
    <subcellularLocation>
        <location evidence="6">Cell membrane</location>
        <topology evidence="6">Multi-pass membrane protein</topology>
    </subcellularLocation>
    <subcellularLocation>
        <location evidence="1">Membrane</location>
        <topology evidence="1">Multi-pass membrane protein</topology>
    </subcellularLocation>
</comment>
<evidence type="ECO:0000256" key="3">
    <source>
        <dbReference type="ARBA" id="ARBA00022692"/>
    </source>
</evidence>
<gene>
    <name evidence="7" type="ORF">ACFOU2_23115</name>
</gene>
<feature type="transmembrane region" description="Helical" evidence="6">
    <location>
        <begin position="7"/>
        <end position="32"/>
    </location>
</feature>
<reference evidence="8" key="1">
    <citation type="journal article" date="2019" name="Int. J. Syst. Evol. Microbiol.">
        <title>The Global Catalogue of Microorganisms (GCM) 10K type strain sequencing project: providing services to taxonomists for standard genome sequencing and annotation.</title>
        <authorList>
            <consortium name="The Broad Institute Genomics Platform"/>
            <consortium name="The Broad Institute Genome Sequencing Center for Infectious Disease"/>
            <person name="Wu L."/>
            <person name="Ma J."/>
        </authorList>
    </citation>
    <scope>NUCLEOTIDE SEQUENCE [LARGE SCALE GENOMIC DNA]</scope>
    <source>
        <strain evidence="8">CCUG 61889</strain>
    </source>
</reference>
<dbReference type="Proteomes" id="UP001595752">
    <property type="component" value="Unassembled WGS sequence"/>
</dbReference>
<evidence type="ECO:0000256" key="2">
    <source>
        <dbReference type="ARBA" id="ARBA00009142"/>
    </source>
</evidence>
<proteinExistence type="inferred from homology"/>
<accession>A0ABV8B8W4</accession>
<dbReference type="PANTHER" id="PTHR43701:SF13">
    <property type="entry name" value="MEMBRANE TRANSPORTER PROTEIN YRKJ-RELATED"/>
    <property type="match status" value="1"/>
</dbReference>
<name>A0ABV8B8W4_9BACI</name>
<evidence type="ECO:0000313" key="7">
    <source>
        <dbReference type="EMBL" id="MFC3886220.1"/>
    </source>
</evidence>
<keyword evidence="3 6" id="KW-0812">Transmembrane</keyword>
<feature type="transmembrane region" description="Helical" evidence="6">
    <location>
        <begin position="207"/>
        <end position="225"/>
    </location>
</feature>
<dbReference type="Pfam" id="PF01925">
    <property type="entry name" value="TauE"/>
    <property type="match status" value="1"/>
</dbReference>
<feature type="transmembrane region" description="Helical" evidence="6">
    <location>
        <begin position="106"/>
        <end position="125"/>
    </location>
</feature>
<comment type="caution">
    <text evidence="7">The sequence shown here is derived from an EMBL/GenBank/DDBJ whole genome shotgun (WGS) entry which is preliminary data.</text>
</comment>
<organism evidence="7 8">
    <name type="scientific">Bacillus songklensis</name>
    <dbReference type="NCBI Taxonomy" id="1069116"/>
    <lineage>
        <taxon>Bacteria</taxon>
        <taxon>Bacillati</taxon>
        <taxon>Bacillota</taxon>
        <taxon>Bacilli</taxon>
        <taxon>Bacillales</taxon>
        <taxon>Bacillaceae</taxon>
        <taxon>Bacillus</taxon>
    </lineage>
</organism>